<evidence type="ECO:0000313" key="2">
    <source>
        <dbReference type="Proteomes" id="UP000265354"/>
    </source>
</evidence>
<comment type="caution">
    <text evidence="1">The sequence shown here is derived from an EMBL/GenBank/DDBJ whole genome shotgun (WGS) entry which is preliminary data.</text>
</comment>
<dbReference type="EMBL" id="BGZL01000025">
    <property type="protein sequence ID" value="GBQ03961.1"/>
    <property type="molecule type" value="Genomic_DNA"/>
</dbReference>
<reference evidence="1 2" key="1">
    <citation type="submission" date="2018-07" db="EMBL/GenBank/DDBJ databases">
        <title>Whole Genome Shotgun Sequence of Streptomyces spongiicola strain 531S.</title>
        <authorList>
            <person name="Dohra H."/>
            <person name="Kodani S."/>
        </authorList>
    </citation>
    <scope>NUCLEOTIDE SEQUENCE [LARGE SCALE GENOMIC DNA]</scope>
    <source>
        <strain evidence="1 2">531S</strain>
    </source>
</reference>
<sequence>MTRAGAATVGFDVSIRLGVSIRAGSVPRRHRGPLVAYLYRIDRAEPMRPMTAARWAAFAKANAARRKCPECGRDAGYVIPSLLGACVPCAYPEQPEAA</sequence>
<dbReference type="InterPro" id="IPR048142">
    <property type="entry name" value="QRL_CxxC_CxxC"/>
</dbReference>
<dbReference type="AlphaFoldDB" id="A0A388T6V2"/>
<accession>A0A388T6V2</accession>
<dbReference type="RefSeq" id="WP_373995517.1">
    <property type="nucleotide sequence ID" value="NZ_BGZL01000025.1"/>
</dbReference>
<dbReference type="Proteomes" id="UP000265354">
    <property type="component" value="Unassembled WGS sequence"/>
</dbReference>
<dbReference type="NCBIfam" id="NF041638">
    <property type="entry name" value="QRL_CxxC_CxxC"/>
    <property type="match status" value="1"/>
</dbReference>
<evidence type="ECO:0000313" key="1">
    <source>
        <dbReference type="EMBL" id="GBQ03961.1"/>
    </source>
</evidence>
<organism evidence="1 2">
    <name type="scientific">Streptomyces spongiicola</name>
    <dbReference type="NCBI Taxonomy" id="1690221"/>
    <lineage>
        <taxon>Bacteria</taxon>
        <taxon>Bacillati</taxon>
        <taxon>Actinomycetota</taxon>
        <taxon>Actinomycetes</taxon>
        <taxon>Kitasatosporales</taxon>
        <taxon>Streptomycetaceae</taxon>
        <taxon>Streptomyces</taxon>
    </lineage>
</organism>
<protein>
    <submittedName>
        <fullName evidence="1">Uncharacterized protein</fullName>
    </submittedName>
</protein>
<gene>
    <name evidence="1" type="ORF">SSP531S_54460</name>
</gene>
<name>A0A388T6V2_9ACTN</name>
<proteinExistence type="predicted"/>